<dbReference type="Proteomes" id="UP000322997">
    <property type="component" value="Unassembled WGS sequence"/>
</dbReference>
<accession>A0A5D4S385</accession>
<evidence type="ECO:0000313" key="2">
    <source>
        <dbReference type="Proteomes" id="UP000322997"/>
    </source>
</evidence>
<organism evidence="1 2">
    <name type="scientific">Rossellomorea marisflavi</name>
    <dbReference type="NCBI Taxonomy" id="189381"/>
    <lineage>
        <taxon>Bacteria</taxon>
        <taxon>Bacillati</taxon>
        <taxon>Bacillota</taxon>
        <taxon>Bacilli</taxon>
        <taxon>Bacillales</taxon>
        <taxon>Bacillaceae</taxon>
        <taxon>Rossellomorea</taxon>
    </lineage>
</organism>
<evidence type="ECO:0000313" key="1">
    <source>
        <dbReference type="EMBL" id="TYS56322.1"/>
    </source>
</evidence>
<proteinExistence type="predicted"/>
<protein>
    <submittedName>
        <fullName evidence="1">Uncharacterized protein</fullName>
    </submittedName>
</protein>
<dbReference type="RefSeq" id="WP_148984356.1">
    <property type="nucleotide sequence ID" value="NZ_JBNILK010000001.1"/>
</dbReference>
<comment type="caution">
    <text evidence="1">The sequence shown here is derived from an EMBL/GenBank/DDBJ whole genome shotgun (WGS) entry which is preliminary data.</text>
</comment>
<reference evidence="1 2" key="1">
    <citation type="submission" date="2019-08" db="EMBL/GenBank/DDBJ databases">
        <title>Bacillus genomes from the desert of Cuatro Cienegas, Coahuila.</title>
        <authorList>
            <person name="Olmedo-Alvarez G."/>
        </authorList>
    </citation>
    <scope>NUCLEOTIDE SEQUENCE [LARGE SCALE GENOMIC DNA]</scope>
    <source>
        <strain evidence="1 2">CH108_3D</strain>
    </source>
</reference>
<dbReference type="EMBL" id="VTEQ01000001">
    <property type="protein sequence ID" value="TYS56322.1"/>
    <property type="molecule type" value="Genomic_DNA"/>
</dbReference>
<name>A0A5D4S385_9BACI</name>
<sequence>MDINKIKLTKHSAQRVRERLKAKSGEELKVIKDLLRNSTYMGVGCDENGVKCYLYINGKVRIMADNDSWIRTVIVESNVNYPLKEKLSEIWYKEIRKLNRKIKTREKYVKDFELNANIELAELKLRLHKTKSTSVKLACEARIKAITEAVRNYNREIVEYYRENYKIVKHYQRAL</sequence>
<dbReference type="AlphaFoldDB" id="A0A5D4S385"/>
<gene>
    <name evidence="1" type="ORF">FZC83_01765</name>
</gene>